<evidence type="ECO:0000256" key="1">
    <source>
        <dbReference type="SAM" id="Phobius"/>
    </source>
</evidence>
<feature type="transmembrane region" description="Helical" evidence="1">
    <location>
        <begin position="25"/>
        <end position="45"/>
    </location>
</feature>
<evidence type="ECO:0000313" key="2">
    <source>
        <dbReference type="Proteomes" id="UP000095282"/>
    </source>
</evidence>
<keyword evidence="1" id="KW-0812">Transmembrane</keyword>
<protein>
    <submittedName>
        <fullName evidence="3">Secreted protein</fullName>
    </submittedName>
</protein>
<reference evidence="3" key="1">
    <citation type="submission" date="2016-11" db="UniProtKB">
        <authorList>
            <consortium name="WormBaseParasite"/>
        </authorList>
    </citation>
    <scope>IDENTIFICATION</scope>
</reference>
<keyword evidence="1" id="KW-1133">Transmembrane helix</keyword>
<accession>A0A1I7T7W6</accession>
<sequence length="77" mass="8684">MGGKRKEVGILLAAFSSTTNTNKRRTSMCFLILSFIWNLSSFSMINKESRSSKMKSVEGDFSNCFQPVISRKSYCSL</sequence>
<proteinExistence type="predicted"/>
<organism evidence="2 3">
    <name type="scientific">Caenorhabditis tropicalis</name>
    <dbReference type="NCBI Taxonomy" id="1561998"/>
    <lineage>
        <taxon>Eukaryota</taxon>
        <taxon>Metazoa</taxon>
        <taxon>Ecdysozoa</taxon>
        <taxon>Nematoda</taxon>
        <taxon>Chromadorea</taxon>
        <taxon>Rhabditida</taxon>
        <taxon>Rhabditina</taxon>
        <taxon>Rhabditomorpha</taxon>
        <taxon>Rhabditoidea</taxon>
        <taxon>Rhabditidae</taxon>
        <taxon>Peloderinae</taxon>
        <taxon>Caenorhabditis</taxon>
    </lineage>
</organism>
<dbReference type="Proteomes" id="UP000095282">
    <property type="component" value="Unplaced"/>
</dbReference>
<dbReference type="WBParaSite" id="Csp11.Scaffold536.g3278.t1">
    <property type="protein sequence ID" value="Csp11.Scaffold536.g3278.t1"/>
    <property type="gene ID" value="Csp11.Scaffold536.g3278"/>
</dbReference>
<dbReference type="AlphaFoldDB" id="A0A1I7T7W6"/>
<keyword evidence="1" id="KW-0472">Membrane</keyword>
<keyword evidence="2" id="KW-1185">Reference proteome</keyword>
<name>A0A1I7T7W6_9PELO</name>
<evidence type="ECO:0000313" key="3">
    <source>
        <dbReference type="WBParaSite" id="Csp11.Scaffold536.g3278.t1"/>
    </source>
</evidence>